<evidence type="ECO:0000313" key="2">
    <source>
        <dbReference type="EMBL" id="RZC36851.1"/>
    </source>
</evidence>
<dbReference type="InterPro" id="IPR001810">
    <property type="entry name" value="F-box_dom"/>
</dbReference>
<dbReference type="Proteomes" id="UP000292052">
    <property type="component" value="Unassembled WGS sequence"/>
</dbReference>
<evidence type="ECO:0000259" key="1">
    <source>
        <dbReference type="PROSITE" id="PS50181"/>
    </source>
</evidence>
<reference evidence="2 3" key="1">
    <citation type="submission" date="2017-03" db="EMBL/GenBank/DDBJ databases">
        <title>Genome of the blue death feigning beetle - Asbolus verrucosus.</title>
        <authorList>
            <person name="Rider S.D."/>
        </authorList>
    </citation>
    <scope>NUCLEOTIDE SEQUENCE [LARGE SCALE GENOMIC DNA]</scope>
    <source>
        <strain evidence="2">Butters</strain>
        <tissue evidence="2">Head and leg muscle</tissue>
    </source>
</reference>
<protein>
    <recommendedName>
        <fullName evidence="1">F-box domain-containing protein</fullName>
    </recommendedName>
</protein>
<dbReference type="EMBL" id="QDEB01058220">
    <property type="protein sequence ID" value="RZC36851.1"/>
    <property type="molecule type" value="Genomic_DNA"/>
</dbReference>
<sequence>MRDHEDLDSTYYLRSKRRKVDGGEEATCSHSYENAFKRKNAIMLMPLEILQNVFKFITYHELSLLSNFSDKVRKVNRKFKLAAEDLLNKAFKSLSKKLQNLTSTIFRAIEITQDDMEIKCLCRLLNLLEIINFQQTVIRATVWRYVYNEFYRTQKSCMYAGLILDLYDIFLHKFTRKPYQIYGPAVVKDYALPEEVKHIIHLTKNFCIHFDKVTEESIKHSLSVSGCKIVDLLDCASYASRRVIFERTSGNTFSAKYCYFLQNAWFVAFEIPPDKEMSLKQKQRMMHLRIRRIILAHTEMFMQQHQYERELLLRTNPVMKKPSVVVYTGYGDVHDTFFCYGAMNDAAYLQKFHLEDNDEDVEDELHNEEIIPNLDELDDLDDFLLIPHLGLDIDIRIDCPLAYAPYKYVKENEERVRDEEKSSTGMFNLCIEFHFPGAHYPRLPPSYNFRKRVSTRRY</sequence>
<organism evidence="2 3">
    <name type="scientific">Asbolus verrucosus</name>
    <name type="common">Desert ironclad beetle</name>
    <dbReference type="NCBI Taxonomy" id="1661398"/>
    <lineage>
        <taxon>Eukaryota</taxon>
        <taxon>Metazoa</taxon>
        <taxon>Ecdysozoa</taxon>
        <taxon>Arthropoda</taxon>
        <taxon>Hexapoda</taxon>
        <taxon>Insecta</taxon>
        <taxon>Pterygota</taxon>
        <taxon>Neoptera</taxon>
        <taxon>Endopterygota</taxon>
        <taxon>Coleoptera</taxon>
        <taxon>Polyphaga</taxon>
        <taxon>Cucujiformia</taxon>
        <taxon>Tenebrionidae</taxon>
        <taxon>Pimeliinae</taxon>
        <taxon>Asbolus</taxon>
    </lineage>
</organism>
<feature type="domain" description="F-box" evidence="1">
    <location>
        <begin position="39"/>
        <end position="94"/>
    </location>
</feature>
<evidence type="ECO:0000313" key="3">
    <source>
        <dbReference type="Proteomes" id="UP000292052"/>
    </source>
</evidence>
<dbReference type="AlphaFoldDB" id="A0A482VV77"/>
<proteinExistence type="predicted"/>
<comment type="caution">
    <text evidence="2">The sequence shown here is derived from an EMBL/GenBank/DDBJ whole genome shotgun (WGS) entry which is preliminary data.</text>
</comment>
<name>A0A482VV77_ASBVE</name>
<accession>A0A482VV77</accession>
<gene>
    <name evidence="2" type="ORF">BDFB_009991</name>
</gene>
<dbReference type="OrthoDB" id="6077919at2759"/>
<keyword evidence="3" id="KW-1185">Reference proteome</keyword>
<dbReference type="PROSITE" id="PS50181">
    <property type="entry name" value="FBOX"/>
    <property type="match status" value="1"/>
</dbReference>